<dbReference type="EMBL" id="JAOWKZ010000005">
    <property type="protein sequence ID" value="MCV2874351.1"/>
    <property type="molecule type" value="Genomic_DNA"/>
</dbReference>
<evidence type="ECO:0008006" key="3">
    <source>
        <dbReference type="Google" id="ProtNLM"/>
    </source>
</evidence>
<sequence>MVSDELDALQARFPACETLAYADLTTGMILVTNSNTPLERNALNRLCAEASAVLGVATAPSLGNVAAESAVVSGQDGVRLFVRAPVLPNDVLLCVSTAGLDLVAFAPEAQACLQRISEDG</sequence>
<name>A0ABT2ZUE2_9RHOB</name>
<organism evidence="1 2">
    <name type="scientific">Albidovulum litorale</name>
    <dbReference type="NCBI Taxonomy" id="2984134"/>
    <lineage>
        <taxon>Bacteria</taxon>
        <taxon>Pseudomonadati</taxon>
        <taxon>Pseudomonadota</taxon>
        <taxon>Alphaproteobacteria</taxon>
        <taxon>Rhodobacterales</taxon>
        <taxon>Paracoccaceae</taxon>
        <taxon>Albidovulum</taxon>
    </lineage>
</organism>
<dbReference type="Proteomes" id="UP001652564">
    <property type="component" value="Unassembled WGS sequence"/>
</dbReference>
<evidence type="ECO:0000313" key="1">
    <source>
        <dbReference type="EMBL" id="MCV2874351.1"/>
    </source>
</evidence>
<evidence type="ECO:0000313" key="2">
    <source>
        <dbReference type="Proteomes" id="UP001652564"/>
    </source>
</evidence>
<dbReference type="RefSeq" id="WP_263741630.1">
    <property type="nucleotide sequence ID" value="NZ_JAOWKZ010000005.1"/>
</dbReference>
<comment type="caution">
    <text evidence="1">The sequence shown here is derived from an EMBL/GenBank/DDBJ whole genome shotgun (WGS) entry which is preliminary data.</text>
</comment>
<accession>A0ABT2ZUE2</accession>
<keyword evidence="2" id="KW-1185">Reference proteome</keyword>
<reference evidence="1 2" key="1">
    <citation type="submission" date="2022-10" db="EMBL/GenBank/DDBJ databases">
        <title>Defluviimonas sp. nov., isolated from ocean surface sediments.</title>
        <authorList>
            <person name="He W."/>
            <person name="Wang L."/>
            <person name="Zhang D.-F."/>
        </authorList>
    </citation>
    <scope>NUCLEOTIDE SEQUENCE [LARGE SCALE GENOMIC DNA]</scope>
    <source>
        <strain evidence="1 2">WL0050</strain>
    </source>
</reference>
<protein>
    <recommendedName>
        <fullName evidence="3">Roadblock/LAMTOR2 domain-containing protein</fullName>
    </recommendedName>
</protein>
<proteinExistence type="predicted"/>
<gene>
    <name evidence="1" type="ORF">OEZ71_18800</name>
</gene>